<name>A0A7S3MZK2_9SPIT</name>
<dbReference type="UniPathway" id="UPA00143"/>
<dbReference type="InterPro" id="IPR001232">
    <property type="entry name" value="SKP1-like"/>
</dbReference>
<dbReference type="AlphaFoldDB" id="A0A7S3MZK2"/>
<accession>A0A7S3MZK2</accession>
<evidence type="ECO:0008006" key="7">
    <source>
        <dbReference type="Google" id="ProtNLM"/>
    </source>
</evidence>
<sequence>MDGEEVEVDREIACKSVLIKGIVEDNADADDAIPLPSVKKATLDKIIEYCTHIHSNAPPEIEKPLRSSNLGDVVNEWYANFVNLEQEVLFELIMAANFMDIKSLLELACAKVASLIKGKTIPEIRRFFNIENDFTPEEEAQIMDENKWAEESF</sequence>
<dbReference type="Pfam" id="PF03931">
    <property type="entry name" value="Skp1_POZ"/>
    <property type="match status" value="1"/>
</dbReference>
<dbReference type="FunFam" id="3.30.710.10:FF:000026">
    <property type="entry name" value="E3 ubiquitin ligase complex SCF subunit"/>
    <property type="match status" value="1"/>
</dbReference>
<proteinExistence type="inferred from homology"/>
<comment type="pathway">
    <text evidence="3">Protein modification; protein ubiquitination.</text>
</comment>
<dbReference type="GO" id="GO:0006511">
    <property type="term" value="P:ubiquitin-dependent protein catabolic process"/>
    <property type="evidence" value="ECO:0007669"/>
    <property type="project" value="InterPro"/>
</dbReference>
<comment type="similarity">
    <text evidence="1 3">Belongs to the SKP1 family.</text>
</comment>
<dbReference type="SUPFAM" id="SSF81382">
    <property type="entry name" value="Skp1 dimerisation domain-like"/>
    <property type="match status" value="1"/>
</dbReference>
<dbReference type="PIRSF" id="PIRSF028729">
    <property type="entry name" value="E3_ubiquit_lig_SCF_Skp"/>
    <property type="match status" value="1"/>
</dbReference>
<reference evidence="6" key="1">
    <citation type="submission" date="2021-01" db="EMBL/GenBank/DDBJ databases">
        <authorList>
            <person name="Corre E."/>
            <person name="Pelletier E."/>
            <person name="Niang G."/>
            <person name="Scheremetjew M."/>
            <person name="Finn R."/>
            <person name="Kale V."/>
            <person name="Holt S."/>
            <person name="Cochrane G."/>
            <person name="Meng A."/>
            <person name="Brown T."/>
            <person name="Cohen L."/>
        </authorList>
    </citation>
    <scope>NUCLEOTIDE SEQUENCE</scope>
    <source>
        <strain evidence="6">S3</strain>
    </source>
</reference>
<protein>
    <recommendedName>
        <fullName evidence="7">SKP1-like protein</fullName>
    </recommendedName>
</protein>
<keyword evidence="2 3" id="KW-0833">Ubl conjugation pathway</keyword>
<dbReference type="CDD" id="cd18322">
    <property type="entry name" value="BTB_POZ_SKP1"/>
    <property type="match status" value="1"/>
</dbReference>
<dbReference type="InterPro" id="IPR011333">
    <property type="entry name" value="SKP1/BTB/POZ_sf"/>
</dbReference>
<dbReference type="InterPro" id="IPR016897">
    <property type="entry name" value="SKP1"/>
</dbReference>
<dbReference type="Gene3D" id="3.30.710.10">
    <property type="entry name" value="Potassium Channel Kv1.1, Chain A"/>
    <property type="match status" value="1"/>
</dbReference>
<evidence type="ECO:0000256" key="1">
    <source>
        <dbReference type="ARBA" id="ARBA00009993"/>
    </source>
</evidence>
<evidence type="ECO:0000259" key="5">
    <source>
        <dbReference type="Pfam" id="PF03931"/>
    </source>
</evidence>
<dbReference type="PANTHER" id="PTHR11165">
    <property type="entry name" value="SKP1"/>
    <property type="match status" value="1"/>
</dbReference>
<dbReference type="InterPro" id="IPR036296">
    <property type="entry name" value="SKP1-like_dim_sf"/>
</dbReference>
<feature type="domain" description="SKP1 component dimerisation" evidence="4">
    <location>
        <begin position="102"/>
        <end position="149"/>
    </location>
</feature>
<evidence type="ECO:0000256" key="3">
    <source>
        <dbReference type="PIRNR" id="PIRNR028729"/>
    </source>
</evidence>
<feature type="domain" description="SKP1 component POZ" evidence="5">
    <location>
        <begin position="2"/>
        <end position="54"/>
    </location>
</feature>
<evidence type="ECO:0000259" key="4">
    <source>
        <dbReference type="Pfam" id="PF01466"/>
    </source>
</evidence>
<dbReference type="Pfam" id="PF01466">
    <property type="entry name" value="Skp1"/>
    <property type="match status" value="1"/>
</dbReference>
<dbReference type="GO" id="GO:0016567">
    <property type="term" value="P:protein ubiquitination"/>
    <property type="evidence" value="ECO:0007669"/>
    <property type="project" value="UniProtKB-UniPathway"/>
</dbReference>
<organism evidence="6">
    <name type="scientific">Strombidium inclinatum</name>
    <dbReference type="NCBI Taxonomy" id="197538"/>
    <lineage>
        <taxon>Eukaryota</taxon>
        <taxon>Sar</taxon>
        <taxon>Alveolata</taxon>
        <taxon>Ciliophora</taxon>
        <taxon>Intramacronucleata</taxon>
        <taxon>Spirotrichea</taxon>
        <taxon>Oligotrichia</taxon>
        <taxon>Strombidiidae</taxon>
        <taxon>Strombidium</taxon>
    </lineage>
</organism>
<dbReference type="InterPro" id="IPR016073">
    <property type="entry name" value="Skp1_comp_POZ"/>
</dbReference>
<dbReference type="SUPFAM" id="SSF54695">
    <property type="entry name" value="POZ domain"/>
    <property type="match status" value="1"/>
</dbReference>
<evidence type="ECO:0000313" key="6">
    <source>
        <dbReference type="EMBL" id="CAE0329698.1"/>
    </source>
</evidence>
<dbReference type="InterPro" id="IPR016072">
    <property type="entry name" value="Skp1_comp_dimer"/>
</dbReference>
<gene>
    <name evidence="6" type="ORF">SINC0208_LOCUS10328</name>
</gene>
<evidence type="ECO:0000256" key="2">
    <source>
        <dbReference type="ARBA" id="ARBA00022786"/>
    </source>
</evidence>
<dbReference type="SMART" id="SM00512">
    <property type="entry name" value="Skp1"/>
    <property type="match status" value="1"/>
</dbReference>
<dbReference type="EMBL" id="HBIH01025724">
    <property type="protein sequence ID" value="CAE0329698.1"/>
    <property type="molecule type" value="Transcribed_RNA"/>
</dbReference>